<reference evidence="11 12" key="1">
    <citation type="journal article" date="2023" name="PLoS ONE">
        <title>Cytospora paraplurivora sp. nov. isolated from orchards with fruit tree decline syndrome in Ontario, Canada.</title>
        <authorList>
            <person name="Ilyukhin E."/>
            <person name="Nguyen H.D.T."/>
            <person name="Castle A.J."/>
            <person name="Ellouze W."/>
        </authorList>
    </citation>
    <scope>NUCLEOTIDE SEQUENCE [LARGE SCALE GENOMIC DNA]</scope>
    <source>
        <strain evidence="11 12">FDS-564</strain>
    </source>
</reference>
<evidence type="ECO:0000256" key="4">
    <source>
        <dbReference type="ARBA" id="ARBA00022692"/>
    </source>
</evidence>
<dbReference type="Pfam" id="PF00083">
    <property type="entry name" value="Sugar_tr"/>
    <property type="match status" value="1"/>
</dbReference>
<dbReference type="PROSITE" id="PS00216">
    <property type="entry name" value="SUGAR_TRANSPORT_1"/>
    <property type="match status" value="1"/>
</dbReference>
<keyword evidence="5 9" id="KW-1133">Transmembrane helix</keyword>
<proteinExistence type="inferred from homology"/>
<keyword evidence="3 7" id="KW-0813">Transport</keyword>
<feature type="transmembrane region" description="Helical" evidence="9">
    <location>
        <begin position="386"/>
        <end position="405"/>
    </location>
</feature>
<gene>
    <name evidence="11" type="ORF">SLS53_006961</name>
</gene>
<keyword evidence="4 9" id="KW-0812">Transmembrane</keyword>
<evidence type="ECO:0000259" key="10">
    <source>
        <dbReference type="PROSITE" id="PS50850"/>
    </source>
</evidence>
<dbReference type="Gene3D" id="1.20.1250.20">
    <property type="entry name" value="MFS general substrate transporter like domains"/>
    <property type="match status" value="1"/>
</dbReference>
<feature type="transmembrane region" description="Helical" evidence="9">
    <location>
        <begin position="107"/>
        <end position="128"/>
    </location>
</feature>
<dbReference type="SUPFAM" id="SSF103473">
    <property type="entry name" value="MFS general substrate transporter"/>
    <property type="match status" value="1"/>
</dbReference>
<evidence type="ECO:0000313" key="12">
    <source>
        <dbReference type="Proteomes" id="UP001320245"/>
    </source>
</evidence>
<evidence type="ECO:0000313" key="11">
    <source>
        <dbReference type="EMBL" id="KAK7736530.1"/>
    </source>
</evidence>
<accession>A0AAN9U1M4</accession>
<feature type="transmembrane region" description="Helical" evidence="9">
    <location>
        <begin position="484"/>
        <end position="503"/>
    </location>
</feature>
<name>A0AAN9U1M4_9PEZI</name>
<protein>
    <recommendedName>
        <fullName evidence="10">Major facilitator superfamily (MFS) profile domain-containing protein</fullName>
    </recommendedName>
</protein>
<keyword evidence="12" id="KW-1185">Reference proteome</keyword>
<dbReference type="InterPro" id="IPR005828">
    <property type="entry name" value="MFS_sugar_transport-like"/>
</dbReference>
<feature type="transmembrane region" description="Helical" evidence="9">
    <location>
        <begin position="417"/>
        <end position="442"/>
    </location>
</feature>
<feature type="domain" description="Major facilitator superfamily (MFS) profile" evidence="10">
    <location>
        <begin position="59"/>
        <end position="507"/>
    </location>
</feature>
<keyword evidence="6 9" id="KW-0472">Membrane</keyword>
<evidence type="ECO:0000256" key="8">
    <source>
        <dbReference type="SAM" id="MobiDB-lite"/>
    </source>
</evidence>
<dbReference type="AlphaFoldDB" id="A0AAN9U1M4"/>
<dbReference type="InterPro" id="IPR036259">
    <property type="entry name" value="MFS_trans_sf"/>
</dbReference>
<dbReference type="PANTHER" id="PTHR48022:SF45">
    <property type="entry name" value="MAJOR FACILITATOR SUPERFAMILY (MFS) PROFILE DOMAIN-CONTAINING PROTEIN-RELATED"/>
    <property type="match status" value="1"/>
</dbReference>
<evidence type="ECO:0000256" key="9">
    <source>
        <dbReference type="SAM" id="Phobius"/>
    </source>
</evidence>
<feature type="transmembrane region" description="Helical" evidence="9">
    <location>
        <begin position="54"/>
        <end position="72"/>
    </location>
</feature>
<feature type="transmembrane region" description="Helical" evidence="9">
    <location>
        <begin position="140"/>
        <end position="159"/>
    </location>
</feature>
<dbReference type="InterPro" id="IPR003663">
    <property type="entry name" value="Sugar/inositol_transpt"/>
</dbReference>
<feature type="transmembrane region" description="Helical" evidence="9">
    <location>
        <begin position="233"/>
        <end position="251"/>
    </location>
</feature>
<dbReference type="PROSITE" id="PS50850">
    <property type="entry name" value="MFS"/>
    <property type="match status" value="1"/>
</dbReference>
<feature type="region of interest" description="Disordered" evidence="8">
    <location>
        <begin position="1"/>
        <end position="39"/>
    </location>
</feature>
<dbReference type="GO" id="GO:0016020">
    <property type="term" value="C:membrane"/>
    <property type="evidence" value="ECO:0007669"/>
    <property type="project" value="UniProtKB-SubCell"/>
</dbReference>
<comment type="similarity">
    <text evidence="2 7">Belongs to the major facilitator superfamily. Sugar transporter (TC 2.A.1.1) family.</text>
</comment>
<evidence type="ECO:0000256" key="5">
    <source>
        <dbReference type="ARBA" id="ARBA00022989"/>
    </source>
</evidence>
<feature type="transmembrane region" description="Helical" evidence="9">
    <location>
        <begin position="359"/>
        <end position="379"/>
    </location>
</feature>
<comment type="caution">
    <text evidence="11">The sequence shown here is derived from an EMBL/GenBank/DDBJ whole genome shotgun (WGS) entry which is preliminary data.</text>
</comment>
<dbReference type="GO" id="GO:0005351">
    <property type="term" value="F:carbohydrate:proton symporter activity"/>
    <property type="evidence" value="ECO:0007669"/>
    <property type="project" value="TreeGrafter"/>
</dbReference>
<evidence type="ECO:0000256" key="7">
    <source>
        <dbReference type="RuleBase" id="RU003346"/>
    </source>
</evidence>
<evidence type="ECO:0000256" key="2">
    <source>
        <dbReference type="ARBA" id="ARBA00010992"/>
    </source>
</evidence>
<evidence type="ECO:0000256" key="6">
    <source>
        <dbReference type="ARBA" id="ARBA00023136"/>
    </source>
</evidence>
<comment type="subcellular location">
    <subcellularLocation>
        <location evidence="1">Membrane</location>
        <topology evidence="1">Multi-pass membrane protein</topology>
    </subcellularLocation>
</comment>
<dbReference type="InterPro" id="IPR020846">
    <property type="entry name" value="MFS_dom"/>
</dbReference>
<evidence type="ECO:0000256" key="1">
    <source>
        <dbReference type="ARBA" id="ARBA00004141"/>
    </source>
</evidence>
<evidence type="ECO:0000256" key="3">
    <source>
        <dbReference type="ARBA" id="ARBA00022448"/>
    </source>
</evidence>
<dbReference type="PANTHER" id="PTHR48022">
    <property type="entry name" value="PLASTIDIC GLUCOSE TRANSPORTER 4"/>
    <property type="match status" value="1"/>
</dbReference>
<feature type="compositionally biased region" description="Polar residues" evidence="8">
    <location>
        <begin position="19"/>
        <end position="32"/>
    </location>
</feature>
<dbReference type="EMBL" id="JAJSPL020000033">
    <property type="protein sequence ID" value="KAK7736530.1"/>
    <property type="molecule type" value="Genomic_DNA"/>
</dbReference>
<dbReference type="NCBIfam" id="TIGR00879">
    <property type="entry name" value="SP"/>
    <property type="match status" value="1"/>
</dbReference>
<feature type="compositionally biased region" description="Basic and acidic residues" evidence="8">
    <location>
        <begin position="1"/>
        <end position="13"/>
    </location>
</feature>
<dbReference type="PRINTS" id="PR00171">
    <property type="entry name" value="SUGRTRNSPORT"/>
</dbReference>
<organism evidence="11 12">
    <name type="scientific">Cytospora paraplurivora</name>
    <dbReference type="NCBI Taxonomy" id="2898453"/>
    <lineage>
        <taxon>Eukaryota</taxon>
        <taxon>Fungi</taxon>
        <taxon>Dikarya</taxon>
        <taxon>Ascomycota</taxon>
        <taxon>Pezizomycotina</taxon>
        <taxon>Sordariomycetes</taxon>
        <taxon>Sordariomycetidae</taxon>
        <taxon>Diaporthales</taxon>
        <taxon>Cytosporaceae</taxon>
        <taxon>Cytospora</taxon>
    </lineage>
</organism>
<dbReference type="FunFam" id="1.20.1250.20:FF:000090">
    <property type="entry name" value="MFS sugar transporter, putative"/>
    <property type="match status" value="1"/>
</dbReference>
<sequence>MAVDSDNDRDTERGVMGTPSVQAHATDQSTLDNRSDVETSGRPVRFLGQMGHGLTMLQTLLIVMPAFIAFGYNQAGLGGLLTEADFIKTFPQIDTVDSTGDEKSSKATLQGFVVATFVVGAFIGAISCSWSGDRFGRRNVIFFAGVCSMIGVILEASSFGIAQFIVGRVLVGCGVGQMSSIVPVWQSETSGAKNRGRHVVIDGLFICLGYTLESWVDLGFFEFRTGPVTWRPPVAIAVIFSLVVTMSIYLLPESPRWLVMKNKTKEATAVISAFKGKPMDAIEVRTELQGIEYSLEDHTGQKVRYKDMFTMGEDKLLYRFGLCMLLQFYQQMSGTNLISVYATIIFQSNLGMNSEDARALTGGALTWKFLSSFIAFFTIDRLGRRAVFMISGAGMCCCMVALAVATSFSTEDRPAQIAAGVFIYLFNTFVPIGFLGANFLYCTEVAPIRLRMRMSSISTANHWLWNFVVVMVTPEAIDKIGWKYYLVFASVSFCIPLTVYLFYPETMGRNLEEIDMMFRESPSIWATVKFAKTRPIGMPTEFLPEKTKNASAHVEEKTVEEKAE</sequence>
<dbReference type="Proteomes" id="UP001320245">
    <property type="component" value="Unassembled WGS sequence"/>
</dbReference>
<dbReference type="InterPro" id="IPR005829">
    <property type="entry name" value="Sugar_transporter_CS"/>
</dbReference>
<dbReference type="InterPro" id="IPR050360">
    <property type="entry name" value="MFS_Sugar_Transporters"/>
</dbReference>
<feature type="transmembrane region" description="Helical" evidence="9">
    <location>
        <begin position="454"/>
        <end position="472"/>
    </location>
</feature>